<keyword evidence="5 7" id="KW-1133">Transmembrane helix</keyword>
<dbReference type="Proteomes" id="UP000315995">
    <property type="component" value="Chromosome"/>
</dbReference>
<evidence type="ECO:0000256" key="7">
    <source>
        <dbReference type="SAM" id="Phobius"/>
    </source>
</evidence>
<evidence type="ECO:0000256" key="1">
    <source>
        <dbReference type="ARBA" id="ARBA00004651"/>
    </source>
</evidence>
<dbReference type="PANTHER" id="PTHR34582">
    <property type="entry name" value="UPF0702 TRANSMEMBRANE PROTEIN YCAP"/>
    <property type="match status" value="1"/>
</dbReference>
<accession>A0A4Y6PYT6</accession>
<keyword evidence="6 7" id="KW-0472">Membrane</keyword>
<comment type="subcellular location">
    <subcellularLocation>
        <location evidence="1">Cell membrane</location>
        <topology evidence="1">Multi-pass membrane protein</topology>
    </subcellularLocation>
</comment>
<evidence type="ECO:0000256" key="4">
    <source>
        <dbReference type="ARBA" id="ARBA00022692"/>
    </source>
</evidence>
<dbReference type="InterPro" id="IPR023090">
    <property type="entry name" value="UPF0702_alpha/beta_dom_sf"/>
</dbReference>
<evidence type="ECO:0000313" key="10">
    <source>
        <dbReference type="Proteomes" id="UP000315995"/>
    </source>
</evidence>
<dbReference type="InterPro" id="IPR007353">
    <property type="entry name" value="DUF421"/>
</dbReference>
<evidence type="ECO:0000259" key="8">
    <source>
        <dbReference type="Pfam" id="PF04239"/>
    </source>
</evidence>
<dbReference type="PANTHER" id="PTHR34582:SF6">
    <property type="entry name" value="UPF0702 TRANSMEMBRANE PROTEIN YCAP"/>
    <property type="match status" value="1"/>
</dbReference>
<keyword evidence="3" id="KW-1003">Cell membrane</keyword>
<dbReference type="GO" id="GO:0005886">
    <property type="term" value="C:plasma membrane"/>
    <property type="evidence" value="ECO:0007669"/>
    <property type="project" value="UniProtKB-SubCell"/>
</dbReference>
<evidence type="ECO:0000256" key="6">
    <source>
        <dbReference type="ARBA" id="ARBA00023136"/>
    </source>
</evidence>
<evidence type="ECO:0000313" key="9">
    <source>
        <dbReference type="EMBL" id="QDG53486.1"/>
    </source>
</evidence>
<feature type="transmembrane region" description="Helical" evidence="7">
    <location>
        <begin position="45"/>
        <end position="62"/>
    </location>
</feature>
<evidence type="ECO:0000256" key="2">
    <source>
        <dbReference type="ARBA" id="ARBA00006448"/>
    </source>
</evidence>
<sequence length="192" mass="21141">MFEEWLLAPLPNLGFIVLAAIGMYVAVIIFTKLAGLRSFSKMSSFDFAMTVAIGSLVATTVVAKNPPLLQGVVALAALYGLQKLVSNLRRFDWVGNLVDNRPVLLMRHGEMFLDNMRSTGVTEEDLRSKLREANVLELSQVRAVVFETTGDISVLHTKDTDVELEGWLLEGVRDAESHIEMAGSPEPRHVSA</sequence>
<dbReference type="Gene3D" id="3.30.240.20">
    <property type="entry name" value="bsu07140 like domains"/>
    <property type="match status" value="1"/>
</dbReference>
<evidence type="ECO:0000256" key="3">
    <source>
        <dbReference type="ARBA" id="ARBA00022475"/>
    </source>
</evidence>
<protein>
    <submittedName>
        <fullName evidence="9">DUF421 domain-containing protein</fullName>
    </submittedName>
</protein>
<evidence type="ECO:0000256" key="5">
    <source>
        <dbReference type="ARBA" id="ARBA00022989"/>
    </source>
</evidence>
<dbReference type="Pfam" id="PF04239">
    <property type="entry name" value="DUF421"/>
    <property type="match status" value="1"/>
</dbReference>
<proteinExistence type="inferred from homology"/>
<comment type="similarity">
    <text evidence="2">Belongs to the UPF0702 family.</text>
</comment>
<gene>
    <name evidence="9" type="ORF">FIV42_22890</name>
</gene>
<accession>A0A5B8YCS9</accession>
<keyword evidence="4 7" id="KW-0812">Transmembrane</keyword>
<dbReference type="AlphaFoldDB" id="A0A4Y6PYT6"/>
<dbReference type="EMBL" id="CP041186">
    <property type="protein sequence ID" value="QDG53486.1"/>
    <property type="molecule type" value="Genomic_DNA"/>
</dbReference>
<dbReference type="RefSeq" id="WP_141199942.1">
    <property type="nucleotide sequence ID" value="NZ_CP041186.1"/>
</dbReference>
<dbReference type="OrthoDB" id="9793799at2"/>
<keyword evidence="10" id="KW-1185">Reference proteome</keyword>
<organism evidence="9 10">
    <name type="scientific">Persicimonas caeni</name>
    <dbReference type="NCBI Taxonomy" id="2292766"/>
    <lineage>
        <taxon>Bacteria</taxon>
        <taxon>Deltaproteobacteria</taxon>
        <taxon>Bradymonadales</taxon>
        <taxon>Bradymonadaceae</taxon>
        <taxon>Persicimonas</taxon>
    </lineage>
</organism>
<feature type="domain" description="YetF C-terminal" evidence="8">
    <location>
        <begin position="90"/>
        <end position="159"/>
    </location>
</feature>
<reference evidence="9 10" key="1">
    <citation type="submission" date="2019-06" db="EMBL/GenBank/DDBJ databases">
        <title>Persicimonas caeni gen. nov., sp. nov., a predatory bacterium isolated from solar saltern.</title>
        <authorList>
            <person name="Wang S."/>
        </authorList>
    </citation>
    <scope>NUCLEOTIDE SEQUENCE [LARGE SCALE GENOMIC DNA]</scope>
    <source>
        <strain evidence="9 10">YN101</strain>
    </source>
</reference>
<name>A0A4Y6PYT6_PERCE</name>
<feature type="transmembrane region" description="Helical" evidence="7">
    <location>
        <begin position="12"/>
        <end position="33"/>
    </location>
</feature>